<name>A0A171AWY7_TRIIF</name>
<accession>A0A171AWY7</accession>
<evidence type="ECO:0000313" key="1">
    <source>
        <dbReference type="EMBL" id="JAS02577.1"/>
    </source>
</evidence>
<sequence>IARYTMIKHEKYQPLSSGAIYKLLRKSRRRYELDRN</sequence>
<dbReference type="AlphaFoldDB" id="A0A171AWY7"/>
<reference evidence="1" key="1">
    <citation type="submission" date="2016-04" db="EMBL/GenBank/DDBJ databases">
        <authorList>
            <person name="Calderon-Fernandez G.M.Sr."/>
        </authorList>
    </citation>
    <scope>NUCLEOTIDE SEQUENCE</scope>
    <source>
        <strain evidence="1">Int1</strain>
        <tissue evidence="1">Integument</tissue>
    </source>
</reference>
<reference evidence="1" key="2">
    <citation type="journal article" date="2017" name="J. Med. Entomol.">
        <title>Transcriptome Analysis of the Triatoma infestans (Hemiptera: Reduviidae) Integument.</title>
        <authorList>
            <person name="Calderon-Fernandez G.M."/>
            <person name="Moriconi D.E."/>
            <person name="Dulbecco A.B."/>
            <person name="Juarez M.P."/>
        </authorList>
    </citation>
    <scope>NUCLEOTIDE SEQUENCE</scope>
    <source>
        <strain evidence="1">Int1</strain>
        <tissue evidence="1">Integument</tissue>
    </source>
</reference>
<dbReference type="GO" id="GO:0016740">
    <property type="term" value="F:transferase activity"/>
    <property type="evidence" value="ECO:0007669"/>
    <property type="project" value="UniProtKB-KW"/>
</dbReference>
<organism evidence="1">
    <name type="scientific">Triatoma infestans</name>
    <name type="common">Assassin bug</name>
    <dbReference type="NCBI Taxonomy" id="30076"/>
    <lineage>
        <taxon>Eukaryota</taxon>
        <taxon>Metazoa</taxon>
        <taxon>Ecdysozoa</taxon>
        <taxon>Arthropoda</taxon>
        <taxon>Hexapoda</taxon>
        <taxon>Insecta</taxon>
        <taxon>Pterygota</taxon>
        <taxon>Neoptera</taxon>
        <taxon>Paraneoptera</taxon>
        <taxon>Hemiptera</taxon>
        <taxon>Heteroptera</taxon>
        <taxon>Panheteroptera</taxon>
        <taxon>Cimicomorpha</taxon>
        <taxon>Reduviidae</taxon>
        <taxon>Triatominae</taxon>
        <taxon>Triatoma</taxon>
    </lineage>
</organism>
<proteinExistence type="predicted"/>
<feature type="non-terminal residue" evidence="1">
    <location>
        <position position="1"/>
    </location>
</feature>
<protein>
    <submittedName>
        <fullName evidence="1">Beta-1,4-n-acetylgalactosaminyltransferase bre-4-like protein isoform x1</fullName>
    </submittedName>
</protein>
<keyword evidence="1" id="KW-0808">Transferase</keyword>
<dbReference type="EMBL" id="GEMB01000553">
    <property type="protein sequence ID" value="JAS02577.1"/>
    <property type="molecule type" value="Transcribed_RNA"/>
</dbReference>